<gene>
    <name evidence="2" type="ORF">F383_16231</name>
</gene>
<sequence length="104" mass="11704">MSVDIRGLEPSKPCAGDFDRALCLASLVPVNKYQTLSLSRLVLYIRTNPAVQQPQPPKNPSPIPVIPPMIDPMKLNRHPVDKIRKHGAEEFKANDDDYDERSEL</sequence>
<evidence type="ECO:0000256" key="1">
    <source>
        <dbReference type="SAM" id="MobiDB-lite"/>
    </source>
</evidence>
<keyword evidence="3" id="KW-1185">Reference proteome</keyword>
<feature type="compositionally biased region" description="Basic and acidic residues" evidence="1">
    <location>
        <begin position="78"/>
        <end position="104"/>
    </location>
</feature>
<evidence type="ECO:0000313" key="2">
    <source>
        <dbReference type="EMBL" id="KHG09654.1"/>
    </source>
</evidence>
<evidence type="ECO:0000313" key="3">
    <source>
        <dbReference type="Proteomes" id="UP000032142"/>
    </source>
</evidence>
<dbReference type="EMBL" id="KN391769">
    <property type="protein sequence ID" value="KHG09654.1"/>
    <property type="molecule type" value="Genomic_DNA"/>
</dbReference>
<name>A0A0B0NCW3_GOSAR</name>
<feature type="region of interest" description="Disordered" evidence="1">
    <location>
        <begin position="50"/>
        <end position="104"/>
    </location>
</feature>
<protein>
    <submittedName>
        <fullName evidence="2">Uncharacterized protein</fullName>
    </submittedName>
</protein>
<dbReference type="Proteomes" id="UP000032142">
    <property type="component" value="Unassembled WGS sequence"/>
</dbReference>
<proteinExistence type="predicted"/>
<feature type="compositionally biased region" description="Pro residues" evidence="1">
    <location>
        <begin position="54"/>
        <end position="70"/>
    </location>
</feature>
<reference evidence="3" key="1">
    <citation type="submission" date="2014-09" db="EMBL/GenBank/DDBJ databases">
        <authorList>
            <person name="Mudge J."/>
            <person name="Ramaraj T."/>
            <person name="Lindquist I.E."/>
            <person name="Bharti A.K."/>
            <person name="Sundararajan A."/>
            <person name="Cameron C.T."/>
            <person name="Woodward J.E."/>
            <person name="May G.D."/>
            <person name="Brubaker C."/>
            <person name="Broadhvest J."/>
            <person name="Wilkins T.A."/>
        </authorList>
    </citation>
    <scope>NUCLEOTIDE SEQUENCE</scope>
    <source>
        <strain evidence="3">cv. AKA8401</strain>
    </source>
</reference>
<dbReference type="AlphaFoldDB" id="A0A0B0NCW3"/>
<accession>A0A0B0NCW3</accession>
<organism evidence="2 3">
    <name type="scientific">Gossypium arboreum</name>
    <name type="common">Tree cotton</name>
    <name type="synonym">Gossypium nanking</name>
    <dbReference type="NCBI Taxonomy" id="29729"/>
    <lineage>
        <taxon>Eukaryota</taxon>
        <taxon>Viridiplantae</taxon>
        <taxon>Streptophyta</taxon>
        <taxon>Embryophyta</taxon>
        <taxon>Tracheophyta</taxon>
        <taxon>Spermatophyta</taxon>
        <taxon>Magnoliopsida</taxon>
        <taxon>eudicotyledons</taxon>
        <taxon>Gunneridae</taxon>
        <taxon>Pentapetalae</taxon>
        <taxon>rosids</taxon>
        <taxon>malvids</taxon>
        <taxon>Malvales</taxon>
        <taxon>Malvaceae</taxon>
        <taxon>Malvoideae</taxon>
        <taxon>Gossypium</taxon>
    </lineage>
</organism>